<evidence type="ECO:0000313" key="3">
    <source>
        <dbReference type="Proteomes" id="UP000000304"/>
    </source>
</evidence>
<accession>B4R3N5</accession>
<organism evidence="2 3">
    <name type="scientific">Drosophila simulans</name>
    <name type="common">Fruit fly</name>
    <dbReference type="NCBI Taxonomy" id="7240"/>
    <lineage>
        <taxon>Eukaryota</taxon>
        <taxon>Metazoa</taxon>
        <taxon>Ecdysozoa</taxon>
        <taxon>Arthropoda</taxon>
        <taxon>Hexapoda</taxon>
        <taxon>Insecta</taxon>
        <taxon>Pterygota</taxon>
        <taxon>Neoptera</taxon>
        <taxon>Endopterygota</taxon>
        <taxon>Diptera</taxon>
        <taxon>Brachycera</taxon>
        <taxon>Muscomorpha</taxon>
        <taxon>Ephydroidea</taxon>
        <taxon>Drosophilidae</taxon>
        <taxon>Drosophila</taxon>
        <taxon>Sophophora</taxon>
    </lineage>
</organism>
<feature type="compositionally biased region" description="Polar residues" evidence="1">
    <location>
        <begin position="61"/>
        <end position="76"/>
    </location>
</feature>
<name>B4R3N5_DROSI</name>
<evidence type="ECO:0000313" key="2">
    <source>
        <dbReference type="EMBL" id="EDX17737.1"/>
    </source>
</evidence>
<protein>
    <submittedName>
        <fullName evidence="2">GD17074</fullName>
    </submittedName>
</protein>
<feature type="region of interest" description="Disordered" evidence="1">
    <location>
        <begin position="1"/>
        <end position="76"/>
    </location>
</feature>
<reference evidence="2 3" key="1">
    <citation type="journal article" date="2007" name="Nature">
        <title>Evolution of genes and genomes on the Drosophila phylogeny.</title>
        <authorList>
            <consortium name="Drosophila 12 Genomes Consortium"/>
            <person name="Clark A.G."/>
            <person name="Eisen M.B."/>
            <person name="Smith D.R."/>
            <person name="Bergman C.M."/>
            <person name="Oliver B."/>
            <person name="Markow T.A."/>
            <person name="Kaufman T.C."/>
            <person name="Kellis M."/>
            <person name="Gelbart W."/>
            <person name="Iyer V.N."/>
            <person name="Pollard D.A."/>
            <person name="Sackton T.B."/>
            <person name="Larracuente A.M."/>
            <person name="Singh N.D."/>
            <person name="Abad J.P."/>
            <person name="Abt D.N."/>
            <person name="Adryan B."/>
            <person name="Aguade M."/>
            <person name="Akashi H."/>
            <person name="Anderson W.W."/>
            <person name="Aquadro C.F."/>
            <person name="Ardell D.H."/>
            <person name="Arguello R."/>
            <person name="Artieri C.G."/>
            <person name="Barbash D.A."/>
            <person name="Barker D."/>
            <person name="Barsanti P."/>
            <person name="Batterham P."/>
            <person name="Batzoglou S."/>
            <person name="Begun D."/>
            <person name="Bhutkar A."/>
            <person name="Blanco E."/>
            <person name="Bosak S.A."/>
            <person name="Bradley R.K."/>
            <person name="Brand A.D."/>
            <person name="Brent M.R."/>
            <person name="Brooks A.N."/>
            <person name="Brown R.H."/>
            <person name="Butlin R.K."/>
            <person name="Caggese C."/>
            <person name="Calvi B.R."/>
            <person name="Bernardo de Carvalho A."/>
            <person name="Caspi A."/>
            <person name="Castrezana S."/>
            <person name="Celniker S.E."/>
            <person name="Chang J.L."/>
            <person name="Chapple C."/>
            <person name="Chatterji S."/>
            <person name="Chinwalla A."/>
            <person name="Civetta A."/>
            <person name="Clifton S.W."/>
            <person name="Comeron J.M."/>
            <person name="Costello J.C."/>
            <person name="Coyne J.A."/>
            <person name="Daub J."/>
            <person name="David R.G."/>
            <person name="Delcher A.L."/>
            <person name="Delehaunty K."/>
            <person name="Do C.B."/>
            <person name="Ebling H."/>
            <person name="Edwards K."/>
            <person name="Eickbush T."/>
            <person name="Evans J.D."/>
            <person name="Filipski A."/>
            <person name="Findeiss S."/>
            <person name="Freyhult E."/>
            <person name="Fulton L."/>
            <person name="Fulton R."/>
            <person name="Garcia A.C."/>
            <person name="Gardiner A."/>
            <person name="Garfield D.A."/>
            <person name="Garvin B.E."/>
            <person name="Gibson G."/>
            <person name="Gilbert D."/>
            <person name="Gnerre S."/>
            <person name="Godfrey J."/>
            <person name="Good R."/>
            <person name="Gotea V."/>
            <person name="Gravely B."/>
            <person name="Greenberg A.J."/>
            <person name="Griffiths-Jones S."/>
            <person name="Gross S."/>
            <person name="Guigo R."/>
            <person name="Gustafson E.A."/>
            <person name="Haerty W."/>
            <person name="Hahn M.W."/>
            <person name="Halligan D.L."/>
            <person name="Halpern A.L."/>
            <person name="Halter G.M."/>
            <person name="Han M.V."/>
            <person name="Heger A."/>
            <person name="Hillier L."/>
            <person name="Hinrichs A.S."/>
            <person name="Holmes I."/>
            <person name="Hoskins R.A."/>
            <person name="Hubisz M.J."/>
            <person name="Hultmark D."/>
            <person name="Huntley M.A."/>
            <person name="Jaffe D.B."/>
            <person name="Jagadeeshan S."/>
            <person name="Jeck W.R."/>
            <person name="Johnson J."/>
            <person name="Jones C.D."/>
            <person name="Jordan W.C."/>
            <person name="Karpen G.H."/>
            <person name="Kataoka E."/>
            <person name="Keightley P.D."/>
            <person name="Kheradpour P."/>
            <person name="Kirkness E.F."/>
            <person name="Koerich L.B."/>
            <person name="Kristiansen K."/>
            <person name="Kudrna D."/>
            <person name="Kulathinal R.J."/>
            <person name="Kumar S."/>
            <person name="Kwok R."/>
            <person name="Lander E."/>
            <person name="Langley C.H."/>
            <person name="Lapoint R."/>
            <person name="Lazzaro B.P."/>
            <person name="Lee S.J."/>
            <person name="Levesque L."/>
            <person name="Li R."/>
            <person name="Lin C.F."/>
            <person name="Lin M.F."/>
            <person name="Lindblad-Toh K."/>
            <person name="Llopart A."/>
            <person name="Long M."/>
            <person name="Low L."/>
            <person name="Lozovsky E."/>
            <person name="Lu J."/>
            <person name="Luo M."/>
            <person name="Machado C.A."/>
            <person name="Makalowski W."/>
            <person name="Marzo M."/>
            <person name="Matsuda M."/>
            <person name="Matzkin L."/>
            <person name="McAllister B."/>
            <person name="McBride C.S."/>
            <person name="McKernan B."/>
            <person name="McKernan K."/>
            <person name="Mendez-Lago M."/>
            <person name="Minx P."/>
            <person name="Mollenhauer M.U."/>
            <person name="Montooth K."/>
            <person name="Mount S.M."/>
            <person name="Mu X."/>
            <person name="Myers E."/>
            <person name="Negre B."/>
            <person name="Newfeld S."/>
            <person name="Nielsen R."/>
            <person name="Noor M.A."/>
            <person name="O'Grady P."/>
            <person name="Pachter L."/>
            <person name="Papaceit M."/>
            <person name="Parisi M.J."/>
            <person name="Parisi M."/>
            <person name="Parts L."/>
            <person name="Pedersen J.S."/>
            <person name="Pesole G."/>
            <person name="Phillippy A.M."/>
            <person name="Ponting C.P."/>
            <person name="Pop M."/>
            <person name="Porcelli D."/>
            <person name="Powell J.R."/>
            <person name="Prohaska S."/>
            <person name="Pruitt K."/>
            <person name="Puig M."/>
            <person name="Quesneville H."/>
            <person name="Ram K.R."/>
            <person name="Rand D."/>
            <person name="Rasmussen M.D."/>
            <person name="Reed L.K."/>
            <person name="Reenan R."/>
            <person name="Reily A."/>
            <person name="Remington K.A."/>
            <person name="Rieger T.T."/>
            <person name="Ritchie M.G."/>
            <person name="Robin C."/>
            <person name="Rogers Y.H."/>
            <person name="Rohde C."/>
            <person name="Rozas J."/>
            <person name="Rubenfield M.J."/>
            <person name="Ruiz A."/>
            <person name="Russo S."/>
            <person name="Salzberg S.L."/>
            <person name="Sanchez-Gracia A."/>
            <person name="Saranga D.J."/>
            <person name="Sato H."/>
            <person name="Schaeffer S.W."/>
            <person name="Schatz M.C."/>
            <person name="Schlenke T."/>
            <person name="Schwartz R."/>
            <person name="Segarra C."/>
            <person name="Singh R.S."/>
            <person name="Sirot L."/>
            <person name="Sirota M."/>
            <person name="Sisneros N.B."/>
            <person name="Smith C.D."/>
            <person name="Smith T.F."/>
            <person name="Spieth J."/>
            <person name="Stage D.E."/>
            <person name="Stark A."/>
            <person name="Stephan W."/>
            <person name="Strausberg R.L."/>
            <person name="Strempel S."/>
            <person name="Sturgill D."/>
            <person name="Sutton G."/>
            <person name="Sutton G.G."/>
            <person name="Tao W."/>
            <person name="Teichmann S."/>
            <person name="Tobari Y.N."/>
            <person name="Tomimura Y."/>
            <person name="Tsolas J.M."/>
            <person name="Valente V.L."/>
            <person name="Venter E."/>
            <person name="Venter J.C."/>
            <person name="Vicario S."/>
            <person name="Vieira F.G."/>
            <person name="Vilella A.J."/>
            <person name="Villasante A."/>
            <person name="Walenz B."/>
            <person name="Wang J."/>
            <person name="Wasserman M."/>
            <person name="Watts T."/>
            <person name="Wilson D."/>
            <person name="Wilson R.K."/>
            <person name="Wing R.A."/>
            <person name="Wolfner M.F."/>
            <person name="Wong A."/>
            <person name="Wong G.K."/>
            <person name="Wu C.I."/>
            <person name="Wu G."/>
            <person name="Yamamoto D."/>
            <person name="Yang H.P."/>
            <person name="Yang S.P."/>
            <person name="Yorke J.A."/>
            <person name="Yoshida K."/>
            <person name="Zdobnov E."/>
            <person name="Zhang P."/>
            <person name="Zhang Y."/>
            <person name="Zimin A.V."/>
            <person name="Baldwin J."/>
            <person name="Abdouelleil A."/>
            <person name="Abdulkadir J."/>
            <person name="Abebe A."/>
            <person name="Abera B."/>
            <person name="Abreu J."/>
            <person name="Acer S.C."/>
            <person name="Aftuck L."/>
            <person name="Alexander A."/>
            <person name="An P."/>
            <person name="Anderson E."/>
            <person name="Anderson S."/>
            <person name="Arachi H."/>
            <person name="Azer M."/>
            <person name="Bachantsang P."/>
            <person name="Barry A."/>
            <person name="Bayul T."/>
            <person name="Berlin A."/>
            <person name="Bessette D."/>
            <person name="Bloom T."/>
            <person name="Blye J."/>
            <person name="Boguslavskiy L."/>
            <person name="Bonnet C."/>
            <person name="Boukhgalter B."/>
            <person name="Bourzgui I."/>
            <person name="Brown A."/>
            <person name="Cahill P."/>
            <person name="Channer S."/>
            <person name="Cheshatsang Y."/>
            <person name="Chuda L."/>
            <person name="Citroen M."/>
            <person name="Collymore A."/>
            <person name="Cooke P."/>
            <person name="Costello M."/>
            <person name="D'Aco K."/>
            <person name="Daza R."/>
            <person name="De Haan G."/>
            <person name="DeGray S."/>
            <person name="DeMaso C."/>
            <person name="Dhargay N."/>
            <person name="Dooley K."/>
            <person name="Dooley E."/>
            <person name="Doricent M."/>
            <person name="Dorje P."/>
            <person name="Dorjee K."/>
            <person name="Dupes A."/>
            <person name="Elong R."/>
            <person name="Falk J."/>
            <person name="Farina A."/>
            <person name="Faro S."/>
            <person name="Ferguson D."/>
            <person name="Fisher S."/>
            <person name="Foley C.D."/>
            <person name="Franke A."/>
            <person name="Friedrich D."/>
            <person name="Gadbois L."/>
            <person name="Gearin G."/>
            <person name="Gearin C.R."/>
            <person name="Giannoukos G."/>
            <person name="Goode T."/>
            <person name="Graham J."/>
            <person name="Grandbois E."/>
            <person name="Grewal S."/>
            <person name="Gyaltsen K."/>
            <person name="Hafez N."/>
            <person name="Hagos B."/>
            <person name="Hall J."/>
            <person name="Henson C."/>
            <person name="Hollinger A."/>
            <person name="Honan T."/>
            <person name="Huard M.D."/>
            <person name="Hughes L."/>
            <person name="Hurhula B."/>
            <person name="Husby M.E."/>
            <person name="Kamat A."/>
            <person name="Kanga B."/>
            <person name="Kashin S."/>
            <person name="Khazanovich D."/>
            <person name="Kisner P."/>
            <person name="Lance K."/>
            <person name="Lara M."/>
            <person name="Lee W."/>
            <person name="Lennon N."/>
            <person name="Letendre F."/>
            <person name="LeVine R."/>
            <person name="Lipovsky A."/>
            <person name="Liu X."/>
            <person name="Liu J."/>
            <person name="Liu S."/>
            <person name="Lokyitsang T."/>
            <person name="Lokyitsang Y."/>
            <person name="Lubonja R."/>
            <person name="Lui A."/>
            <person name="MacDonald P."/>
            <person name="Magnisalis V."/>
            <person name="Maru K."/>
            <person name="Matthews C."/>
            <person name="McCusker W."/>
            <person name="McDonough S."/>
            <person name="Mehta T."/>
            <person name="Meldrim J."/>
            <person name="Meneus L."/>
            <person name="Mihai O."/>
            <person name="Mihalev A."/>
            <person name="Mihova T."/>
            <person name="Mittelman R."/>
            <person name="Mlenga V."/>
            <person name="Montmayeur A."/>
            <person name="Mulrain L."/>
            <person name="Navidi A."/>
            <person name="Naylor J."/>
            <person name="Negash T."/>
            <person name="Nguyen T."/>
            <person name="Nguyen N."/>
            <person name="Nicol R."/>
            <person name="Norbu C."/>
            <person name="Norbu N."/>
            <person name="Novod N."/>
            <person name="O'Neill B."/>
            <person name="Osman S."/>
            <person name="Markiewicz E."/>
            <person name="Oyono O.L."/>
            <person name="Patti C."/>
            <person name="Phunkhang P."/>
            <person name="Pierre F."/>
            <person name="Priest M."/>
            <person name="Raghuraman S."/>
            <person name="Rege F."/>
            <person name="Reyes R."/>
            <person name="Rise C."/>
            <person name="Rogov P."/>
            <person name="Ross K."/>
            <person name="Ryan E."/>
            <person name="Settipalli S."/>
            <person name="Shea T."/>
            <person name="Sherpa N."/>
            <person name="Shi L."/>
            <person name="Shih D."/>
            <person name="Sparrow T."/>
            <person name="Spaulding J."/>
            <person name="Stalker J."/>
            <person name="Stange-Thomann N."/>
            <person name="Stavropoulos S."/>
            <person name="Stone C."/>
            <person name="Strader C."/>
            <person name="Tesfaye S."/>
            <person name="Thomson T."/>
            <person name="Thoulutsang Y."/>
            <person name="Thoulutsang D."/>
            <person name="Topham K."/>
            <person name="Topping I."/>
            <person name="Tsamla T."/>
            <person name="Vassiliev H."/>
            <person name="Vo A."/>
            <person name="Wangchuk T."/>
            <person name="Wangdi T."/>
            <person name="Weiand M."/>
            <person name="Wilkinson J."/>
            <person name="Wilson A."/>
            <person name="Yadav S."/>
            <person name="Young G."/>
            <person name="Yu Q."/>
            <person name="Zembek L."/>
            <person name="Zhong D."/>
            <person name="Zimmer A."/>
            <person name="Zwirko Z."/>
            <person name="Jaffe D.B."/>
            <person name="Alvarez P."/>
            <person name="Brockman W."/>
            <person name="Butler J."/>
            <person name="Chin C."/>
            <person name="Gnerre S."/>
            <person name="Grabherr M."/>
            <person name="Kleber M."/>
            <person name="Mauceli E."/>
            <person name="MacCallum I."/>
        </authorList>
    </citation>
    <scope>NUCLEOTIDE SEQUENCE [LARGE SCALE GENOMIC DNA]</scope>
    <source>
        <strain evidence="3">white501</strain>
    </source>
</reference>
<dbReference type="Proteomes" id="UP000000304">
    <property type="component" value="Chromosome X"/>
</dbReference>
<feature type="compositionally biased region" description="Basic and acidic residues" evidence="1">
    <location>
        <begin position="48"/>
        <end position="58"/>
    </location>
</feature>
<evidence type="ECO:0000256" key="1">
    <source>
        <dbReference type="SAM" id="MobiDB-lite"/>
    </source>
</evidence>
<keyword evidence="3" id="KW-1185">Reference proteome</keyword>
<dbReference type="EMBL" id="CM000366">
    <property type="protein sequence ID" value="EDX17737.1"/>
    <property type="molecule type" value="Genomic_DNA"/>
</dbReference>
<gene>
    <name evidence="2" type="primary">Dsim\GD17074</name>
    <name evidence="2" type="ORF">Dsim_GD17074</name>
</gene>
<feature type="compositionally biased region" description="Polar residues" evidence="1">
    <location>
        <begin position="1"/>
        <end position="11"/>
    </location>
</feature>
<dbReference type="HOGENOM" id="CLU_2322849_0_0_1"/>
<dbReference type="AlphaFoldDB" id="B4R3N5"/>
<proteinExistence type="predicted"/>
<dbReference type="OMA" id="TLWAENT"/>
<sequence length="99" mass="11001">MSQSGSWQGSRTIVGGRRTRQDAPRGELTPPKMPMPMPMPMTTQQDIQDSRLGTEEPGARTQDTGHGTQDPRPSNQEQTLWAENTACLCHVFHISPLCR</sequence>